<dbReference type="AlphaFoldDB" id="A0A8H7VDK3"/>
<dbReference type="Proteomes" id="UP000646827">
    <property type="component" value="Unassembled WGS sequence"/>
</dbReference>
<comment type="caution">
    <text evidence="2">The sequence shown here is derived from an EMBL/GenBank/DDBJ whole genome shotgun (WGS) entry which is preliminary data.</text>
</comment>
<evidence type="ECO:0000313" key="2">
    <source>
        <dbReference type="EMBL" id="KAG2212558.1"/>
    </source>
</evidence>
<name>A0A8H7VDK3_9FUNG</name>
<feature type="compositionally biased region" description="Polar residues" evidence="1">
    <location>
        <begin position="178"/>
        <end position="192"/>
    </location>
</feature>
<gene>
    <name evidence="2" type="ORF">INT45_002560</name>
</gene>
<sequence>MDRIQEGIENLTTAVNAISNQQQHITDLLVQNETQTTESNVSPTIIDRPEPTIDDAGKKNYKIYEEDIKSLINLDGSLSVNHVNAILRTIRTLRRNSVTKIKSDLARTEYIDKSWESVPWHEKKDEIALFEKLVKNKTGVDLSVCAGNWATNYLLATTWNNKNSGKRRKERTQRTNENEASNSSEDQATNNESNEETGRDEQTSVSGSIVRSTQNSGPNGEQSNNQGPVLQSESTRSSIMDVSSTQEITESIAIRTTLVNQGQPAIERSQEREIYEGPTLQGGPVLETPVNDATTSQVSEPALATNNGRVAKRRRLGARRGVSNEVNRDDTGSQNTQRNNNLPRRSSRRQTTQ</sequence>
<evidence type="ECO:0000313" key="3">
    <source>
        <dbReference type="Proteomes" id="UP000646827"/>
    </source>
</evidence>
<dbReference type="EMBL" id="JAEPRB010000738">
    <property type="protein sequence ID" value="KAG2212558.1"/>
    <property type="molecule type" value="Genomic_DNA"/>
</dbReference>
<keyword evidence="3" id="KW-1185">Reference proteome</keyword>
<feature type="compositionally biased region" description="Polar residues" evidence="1">
    <location>
        <begin position="203"/>
        <end position="244"/>
    </location>
</feature>
<dbReference type="OrthoDB" id="10328875at2759"/>
<feature type="region of interest" description="Disordered" evidence="1">
    <location>
        <begin position="163"/>
        <end position="244"/>
    </location>
</feature>
<protein>
    <submittedName>
        <fullName evidence="2">Uncharacterized protein</fullName>
    </submittedName>
</protein>
<feature type="compositionally biased region" description="Polar residues" evidence="1">
    <location>
        <begin position="291"/>
        <end position="307"/>
    </location>
</feature>
<proteinExistence type="predicted"/>
<feature type="region of interest" description="Disordered" evidence="1">
    <location>
        <begin position="261"/>
        <end position="353"/>
    </location>
</feature>
<organism evidence="2 3">
    <name type="scientific">Circinella minor</name>
    <dbReference type="NCBI Taxonomy" id="1195481"/>
    <lineage>
        <taxon>Eukaryota</taxon>
        <taxon>Fungi</taxon>
        <taxon>Fungi incertae sedis</taxon>
        <taxon>Mucoromycota</taxon>
        <taxon>Mucoromycotina</taxon>
        <taxon>Mucoromycetes</taxon>
        <taxon>Mucorales</taxon>
        <taxon>Lichtheimiaceae</taxon>
        <taxon>Circinella</taxon>
    </lineage>
</organism>
<reference evidence="2 3" key="1">
    <citation type="submission" date="2020-12" db="EMBL/GenBank/DDBJ databases">
        <title>Metabolic potential, ecology and presence of endohyphal bacteria is reflected in genomic diversity of Mucoromycotina.</title>
        <authorList>
            <person name="Muszewska A."/>
            <person name="Okrasinska A."/>
            <person name="Steczkiewicz K."/>
            <person name="Drgas O."/>
            <person name="Orlowska M."/>
            <person name="Perlinska-Lenart U."/>
            <person name="Aleksandrzak-Piekarczyk T."/>
            <person name="Szatraj K."/>
            <person name="Zielenkiewicz U."/>
            <person name="Pilsyk S."/>
            <person name="Malc E."/>
            <person name="Mieczkowski P."/>
            <person name="Kruszewska J.S."/>
            <person name="Biernat P."/>
            <person name="Pawlowska J."/>
        </authorList>
    </citation>
    <scope>NUCLEOTIDE SEQUENCE [LARGE SCALE GENOMIC DNA]</scope>
    <source>
        <strain evidence="2 3">CBS 142.35</strain>
    </source>
</reference>
<evidence type="ECO:0000256" key="1">
    <source>
        <dbReference type="SAM" id="MobiDB-lite"/>
    </source>
</evidence>
<accession>A0A8H7VDK3</accession>